<evidence type="ECO:0000313" key="3">
    <source>
        <dbReference type="Proteomes" id="UP001231189"/>
    </source>
</evidence>
<dbReference type="EMBL" id="JAUUTY010000006">
    <property type="protein sequence ID" value="KAK1620964.1"/>
    <property type="molecule type" value="Genomic_DNA"/>
</dbReference>
<dbReference type="Gene3D" id="1.20.1280.50">
    <property type="match status" value="1"/>
</dbReference>
<evidence type="ECO:0000313" key="2">
    <source>
        <dbReference type="EMBL" id="KAK1620964.1"/>
    </source>
</evidence>
<dbReference type="Pfam" id="PF00646">
    <property type="entry name" value="F-box"/>
    <property type="match status" value="1"/>
</dbReference>
<proteinExistence type="predicted"/>
<dbReference type="PANTHER" id="PTHR34223:SF59">
    <property type="entry name" value="F-BOX DOMAIN-CONTAINING PROTEIN"/>
    <property type="match status" value="1"/>
</dbReference>
<dbReference type="InterPro" id="IPR032675">
    <property type="entry name" value="LRR_dom_sf"/>
</dbReference>
<dbReference type="InterPro" id="IPR001810">
    <property type="entry name" value="F-box_dom"/>
</dbReference>
<dbReference type="SUPFAM" id="SSF52047">
    <property type="entry name" value="RNI-like"/>
    <property type="match status" value="1"/>
</dbReference>
<dbReference type="PROSITE" id="PS50181">
    <property type="entry name" value="FBOX"/>
    <property type="match status" value="1"/>
</dbReference>
<comment type="caution">
    <text evidence="2">The sequence shown here is derived from an EMBL/GenBank/DDBJ whole genome shotgun (WGS) entry which is preliminary data.</text>
</comment>
<accession>A0AAD8RIU5</accession>
<dbReference type="AlphaFoldDB" id="A0AAD8RIU5"/>
<gene>
    <name evidence="2" type="ORF">QYE76_026481</name>
</gene>
<dbReference type="Proteomes" id="UP001231189">
    <property type="component" value="Unassembled WGS sequence"/>
</dbReference>
<name>A0AAD8RIU5_LOLMU</name>
<dbReference type="Gene3D" id="3.80.10.10">
    <property type="entry name" value="Ribonuclease Inhibitor"/>
    <property type="match status" value="1"/>
</dbReference>
<evidence type="ECO:0000259" key="1">
    <source>
        <dbReference type="PROSITE" id="PS50181"/>
    </source>
</evidence>
<dbReference type="SUPFAM" id="SSF81383">
    <property type="entry name" value="F-box domain"/>
    <property type="match status" value="1"/>
</dbReference>
<organism evidence="2 3">
    <name type="scientific">Lolium multiflorum</name>
    <name type="common">Italian ryegrass</name>
    <name type="synonym">Lolium perenne subsp. multiflorum</name>
    <dbReference type="NCBI Taxonomy" id="4521"/>
    <lineage>
        <taxon>Eukaryota</taxon>
        <taxon>Viridiplantae</taxon>
        <taxon>Streptophyta</taxon>
        <taxon>Embryophyta</taxon>
        <taxon>Tracheophyta</taxon>
        <taxon>Spermatophyta</taxon>
        <taxon>Magnoliopsida</taxon>
        <taxon>Liliopsida</taxon>
        <taxon>Poales</taxon>
        <taxon>Poaceae</taxon>
        <taxon>BOP clade</taxon>
        <taxon>Pooideae</taxon>
        <taxon>Poodae</taxon>
        <taxon>Poeae</taxon>
        <taxon>Poeae Chloroplast Group 2 (Poeae type)</taxon>
        <taxon>Loliodinae</taxon>
        <taxon>Loliinae</taxon>
        <taxon>Lolium</taxon>
    </lineage>
</organism>
<dbReference type="PANTHER" id="PTHR34223">
    <property type="entry name" value="OS11G0201299 PROTEIN"/>
    <property type="match status" value="1"/>
</dbReference>
<dbReference type="InterPro" id="IPR053197">
    <property type="entry name" value="F-box_SCFL_complex_component"/>
</dbReference>
<feature type="domain" description="F-box" evidence="1">
    <location>
        <begin position="10"/>
        <end position="60"/>
    </location>
</feature>
<reference evidence="2" key="1">
    <citation type="submission" date="2023-07" db="EMBL/GenBank/DDBJ databases">
        <title>A chromosome-level genome assembly of Lolium multiflorum.</title>
        <authorList>
            <person name="Chen Y."/>
            <person name="Copetti D."/>
            <person name="Kolliker R."/>
            <person name="Studer B."/>
        </authorList>
    </citation>
    <scope>NUCLEOTIDE SEQUENCE</scope>
    <source>
        <strain evidence="2">02402/16</strain>
        <tissue evidence="2">Leaf</tissue>
    </source>
</reference>
<dbReference type="InterPro" id="IPR036047">
    <property type="entry name" value="F-box-like_dom_sf"/>
</dbReference>
<keyword evidence="3" id="KW-1185">Reference proteome</keyword>
<sequence length="405" mass="46663">MPKKAAASDKDPFDDLPDDLLRRILYFLPGDDALQTCVLGTRWRDIWRDRTRLSFDYEKWSSPTFDRFEKLANLINHVRGNSPLTYCVIHHFDVVDNCGAFTCTKQLIEYVLQCRVKRLRVEPGLYHGHRLQPENYYDMPLPLDDRLISQYLKTIDFEYVEFKHSSLDFSDCPKLQMLTIRDCIIYVRRIVSESLKYLQIIGGCTFRGQSRIQIYTPHLISLELECGDGLCDDLTPLLKKMPRLQTAYVSFGHLCLDYCECNDPSCTCHEECVLLNRLSNAVHLVLTAQPEMSILRWDLASCPIFGKLKTLVLDDWLSTASDLVCILQHTPVLKGLTLVLSNTENFVGATVPQETIEQPILCASLLVVEIECHKIDQGVREILKILSTSGILYKQISIKEWWKKH</sequence>
<protein>
    <recommendedName>
        <fullName evidence="1">F-box domain-containing protein</fullName>
    </recommendedName>
</protein>